<dbReference type="RefSeq" id="WP_344126756.1">
    <property type="nucleotide sequence ID" value="NZ_BAAARA010000002.1"/>
</dbReference>
<organism evidence="1 2">
    <name type="scientific">Saccharopolyspora halophila</name>
    <dbReference type="NCBI Taxonomy" id="405551"/>
    <lineage>
        <taxon>Bacteria</taxon>
        <taxon>Bacillati</taxon>
        <taxon>Actinomycetota</taxon>
        <taxon>Actinomycetes</taxon>
        <taxon>Pseudonocardiales</taxon>
        <taxon>Pseudonocardiaceae</taxon>
        <taxon>Saccharopolyspora</taxon>
    </lineage>
</organism>
<dbReference type="Proteomes" id="UP001501218">
    <property type="component" value="Unassembled WGS sequence"/>
</dbReference>
<name>A0ABP5SN21_9PSEU</name>
<dbReference type="Gene3D" id="3.40.50.1000">
    <property type="entry name" value="HAD superfamily/HAD-like"/>
    <property type="match status" value="1"/>
</dbReference>
<dbReference type="GO" id="GO:0016787">
    <property type="term" value="F:hydrolase activity"/>
    <property type="evidence" value="ECO:0007669"/>
    <property type="project" value="UniProtKB-KW"/>
</dbReference>
<dbReference type="Gene3D" id="3.30.1240.10">
    <property type="match status" value="1"/>
</dbReference>
<sequence length="263" mass="27636">MSTPELIALDVDGTLLDPETQTISPAVKDAVARVLDSGAEVVVSTGRTFLGTQPILDELGLPGGYALCSNGAVLVDVAAREPVSVTTFDAAPVMAELAERLPGSIFATERVGIGSLVTAEFDPAKLHGPQQRATPEELVATGVPRLIAEWVDHDPDELLAALRGVRLPECTYTLDQYEPWVTVVPAGVSKGATLEKLRAELGIAGELTFAAGDGDNDIEMLRWAAHGVAMGQARPEVHAVADEIAGPVEEDGIAAVLHRLFGY</sequence>
<dbReference type="InterPro" id="IPR023214">
    <property type="entry name" value="HAD_sf"/>
</dbReference>
<keyword evidence="1" id="KW-0378">Hydrolase</keyword>
<evidence type="ECO:0000313" key="2">
    <source>
        <dbReference type="Proteomes" id="UP001501218"/>
    </source>
</evidence>
<dbReference type="EMBL" id="BAAARA010000002">
    <property type="protein sequence ID" value="GAA2335055.1"/>
    <property type="molecule type" value="Genomic_DNA"/>
</dbReference>
<dbReference type="PANTHER" id="PTHR10000:SF8">
    <property type="entry name" value="HAD SUPERFAMILY HYDROLASE-LIKE, TYPE 3"/>
    <property type="match status" value="1"/>
</dbReference>
<proteinExistence type="predicted"/>
<dbReference type="Pfam" id="PF08282">
    <property type="entry name" value="Hydrolase_3"/>
    <property type="match status" value="2"/>
</dbReference>
<keyword evidence="2" id="KW-1185">Reference proteome</keyword>
<gene>
    <name evidence="1" type="ORF">GCM10009854_08590</name>
</gene>
<protein>
    <submittedName>
        <fullName evidence="1">Cof-type HAD-IIB family hydrolase</fullName>
    </submittedName>
</protein>
<dbReference type="SUPFAM" id="SSF56784">
    <property type="entry name" value="HAD-like"/>
    <property type="match status" value="1"/>
</dbReference>
<comment type="caution">
    <text evidence="1">The sequence shown here is derived from an EMBL/GenBank/DDBJ whole genome shotgun (WGS) entry which is preliminary data.</text>
</comment>
<accession>A0ABP5SN21</accession>
<evidence type="ECO:0000313" key="1">
    <source>
        <dbReference type="EMBL" id="GAA2335055.1"/>
    </source>
</evidence>
<reference evidence="2" key="1">
    <citation type="journal article" date="2019" name="Int. J. Syst. Evol. Microbiol.">
        <title>The Global Catalogue of Microorganisms (GCM) 10K type strain sequencing project: providing services to taxonomists for standard genome sequencing and annotation.</title>
        <authorList>
            <consortium name="The Broad Institute Genomics Platform"/>
            <consortium name="The Broad Institute Genome Sequencing Center for Infectious Disease"/>
            <person name="Wu L."/>
            <person name="Ma J."/>
        </authorList>
    </citation>
    <scope>NUCLEOTIDE SEQUENCE [LARGE SCALE GENOMIC DNA]</scope>
    <source>
        <strain evidence="2">JCM 16221</strain>
    </source>
</reference>
<dbReference type="PANTHER" id="PTHR10000">
    <property type="entry name" value="PHOSPHOSERINE PHOSPHATASE"/>
    <property type="match status" value="1"/>
</dbReference>
<dbReference type="InterPro" id="IPR036412">
    <property type="entry name" value="HAD-like_sf"/>
</dbReference>